<sequence length="766" mass="84008">MQRFITSSARLAPRSLARLSASSSTTLTALTACRRLLMPAQGTMLQQAPALARFLSSESLARQMSSAGAEDRISTGPRVQAAQKTDAPVADEYVPVEFASYDNVHENTKKAIDRVMGFKTASKVQDQIISRLPIEGDIMVKAKTGTGKTMAFLIPAIETLLSEYAKDPERAKKGRAVGCLIVSPTRELAKQIATEAERLVKFHGWNVQSLIGGERPREQLERLKYARSDIVIGTPGRILDFMDNQPTFSQLAEKTKLLIFDEADVLLQMGFRKEVDEIVKRAPSDRQTFLVSATLDRKVRDLAPTVFERGFDLIDCVDKGETNTHDHVKQEYVEAEHSQHFPLICDIIQSHIDKNKAEDRGSKVVIFLPTVKCADMYAQLLRTLMRKGSSPQANRSFGGRGKFDNRRGGAGAGAFGSADSEIIDVSVLHGKISQESRTRRSDSFRKFPVTIGNTSILVTTDVSARGVDYPNVSMVLQVGVPSERDAYVHRLGRTGRAGKSGEGVILLAPVEMGFLKCLNNVPITKSEKYTPEYMEQISKFGSEGLQRFSSRWEAAVTNMDQEIVQGAFLSLVAFYQAHAEMIGGPRGKEIVEGSNSILETFGTEQPPLPAMLRASLGVDRGQRKSSFGNNGSFNRSSGSRGSSSGFSRNNDRGSSYPRNDRNDRSSSFSRNDRSSSSFGSDRGSSYPRNDRSSSSFGSDRGSSYPRNDRSDRSSSFSRNDRGSSSFGSDRSSNFSRGGDRGSSSSGSERSSSDKPWVKRGGDSGRY</sequence>
<accession>A0ACC1IIM1</accession>
<organism evidence="1 2">
    <name type="scientific">Kickxella alabastrina</name>
    <dbReference type="NCBI Taxonomy" id="61397"/>
    <lineage>
        <taxon>Eukaryota</taxon>
        <taxon>Fungi</taxon>
        <taxon>Fungi incertae sedis</taxon>
        <taxon>Zoopagomycota</taxon>
        <taxon>Kickxellomycotina</taxon>
        <taxon>Kickxellomycetes</taxon>
        <taxon>Kickxellales</taxon>
        <taxon>Kickxellaceae</taxon>
        <taxon>Kickxella</taxon>
    </lineage>
</organism>
<comment type="caution">
    <text evidence="1">The sequence shown here is derived from an EMBL/GenBank/DDBJ whole genome shotgun (WGS) entry which is preliminary data.</text>
</comment>
<name>A0ACC1IIM1_9FUNG</name>
<keyword evidence="2" id="KW-1185">Reference proteome</keyword>
<reference evidence="1" key="1">
    <citation type="submission" date="2022-07" db="EMBL/GenBank/DDBJ databases">
        <title>Phylogenomic reconstructions and comparative analyses of Kickxellomycotina fungi.</title>
        <authorList>
            <person name="Reynolds N.K."/>
            <person name="Stajich J.E."/>
            <person name="Barry K."/>
            <person name="Grigoriev I.V."/>
            <person name="Crous P."/>
            <person name="Smith M.E."/>
        </authorList>
    </citation>
    <scope>NUCLEOTIDE SEQUENCE</scope>
    <source>
        <strain evidence="1">Benny 63K</strain>
    </source>
</reference>
<dbReference type="Proteomes" id="UP001150581">
    <property type="component" value="Unassembled WGS sequence"/>
</dbReference>
<gene>
    <name evidence="1" type="ORF">LPJ66_003958</name>
</gene>
<dbReference type="EMBL" id="JANBPG010000441">
    <property type="protein sequence ID" value="KAJ1896481.1"/>
    <property type="molecule type" value="Genomic_DNA"/>
</dbReference>
<evidence type="ECO:0000313" key="1">
    <source>
        <dbReference type="EMBL" id="KAJ1896481.1"/>
    </source>
</evidence>
<proteinExistence type="predicted"/>
<evidence type="ECO:0000313" key="2">
    <source>
        <dbReference type="Proteomes" id="UP001150581"/>
    </source>
</evidence>
<protein>
    <submittedName>
        <fullName evidence="1">Uncharacterized protein</fullName>
    </submittedName>
</protein>